<gene>
    <name evidence="2" type="ORF">SAMN02745857_00684</name>
</gene>
<evidence type="ECO:0000259" key="1">
    <source>
        <dbReference type="Pfam" id="PF08818"/>
    </source>
</evidence>
<dbReference type="InterPro" id="IPR014922">
    <property type="entry name" value="YdhG-like"/>
</dbReference>
<dbReference type="EMBL" id="FWXD01000003">
    <property type="protein sequence ID" value="SMC19280.1"/>
    <property type="molecule type" value="Genomic_DNA"/>
</dbReference>
<dbReference type="SUPFAM" id="SSF159888">
    <property type="entry name" value="YdhG-like"/>
    <property type="match status" value="1"/>
</dbReference>
<dbReference type="OrthoDB" id="9811812at2"/>
<dbReference type="Pfam" id="PF08818">
    <property type="entry name" value="DUF1801"/>
    <property type="match status" value="1"/>
</dbReference>
<keyword evidence="3" id="KW-1185">Reference proteome</keyword>
<organism evidence="2 3">
    <name type="scientific">Andreprevotia lacus DSM 23236</name>
    <dbReference type="NCBI Taxonomy" id="1121001"/>
    <lineage>
        <taxon>Bacteria</taxon>
        <taxon>Pseudomonadati</taxon>
        <taxon>Pseudomonadota</taxon>
        <taxon>Betaproteobacteria</taxon>
        <taxon>Neisseriales</taxon>
        <taxon>Chitinibacteraceae</taxon>
        <taxon>Andreprevotia</taxon>
    </lineage>
</organism>
<dbReference type="AlphaFoldDB" id="A0A1W1X611"/>
<reference evidence="2 3" key="1">
    <citation type="submission" date="2017-04" db="EMBL/GenBank/DDBJ databases">
        <authorList>
            <person name="Afonso C.L."/>
            <person name="Miller P.J."/>
            <person name="Scott M.A."/>
            <person name="Spackman E."/>
            <person name="Goraichik I."/>
            <person name="Dimitrov K.M."/>
            <person name="Suarez D.L."/>
            <person name="Swayne D.E."/>
        </authorList>
    </citation>
    <scope>NUCLEOTIDE SEQUENCE [LARGE SCALE GENOMIC DNA]</scope>
    <source>
        <strain evidence="2 3">DSM 23236</strain>
    </source>
</reference>
<dbReference type="STRING" id="1121001.SAMN02745857_00684"/>
<dbReference type="RefSeq" id="WP_084089144.1">
    <property type="nucleotide sequence ID" value="NZ_FWXD01000003.1"/>
</dbReference>
<dbReference type="Proteomes" id="UP000192761">
    <property type="component" value="Unassembled WGS sequence"/>
</dbReference>
<protein>
    <recommendedName>
        <fullName evidence="1">YdhG-like domain-containing protein</fullName>
    </recommendedName>
</protein>
<name>A0A1W1X611_9NEIS</name>
<evidence type="ECO:0000313" key="3">
    <source>
        <dbReference type="Proteomes" id="UP000192761"/>
    </source>
</evidence>
<evidence type="ECO:0000313" key="2">
    <source>
        <dbReference type="EMBL" id="SMC19280.1"/>
    </source>
</evidence>
<dbReference type="Gene3D" id="3.90.1150.200">
    <property type="match status" value="1"/>
</dbReference>
<feature type="domain" description="YdhG-like" evidence="1">
    <location>
        <begin position="28"/>
        <end position="122"/>
    </location>
</feature>
<proteinExistence type="predicted"/>
<sequence length="128" mass="13681">MKKAAIAPALPAAQLIDARIAEYPDWRGDVLARVRALIHAADPAVVEEWKWSVPVWSHGGILCTGEVYKKAVKLTFPKGASLPDPVGLFNASLDGNARRAIDIPEGDQIDEDAFKVLILAAVALNTAA</sequence>
<accession>A0A1W1X611</accession>